<organism evidence="2 3">
    <name type="scientific">Saccharopolyspora rhizosphaerae</name>
    <dbReference type="NCBI Taxonomy" id="2492662"/>
    <lineage>
        <taxon>Bacteria</taxon>
        <taxon>Bacillati</taxon>
        <taxon>Actinomycetota</taxon>
        <taxon>Actinomycetes</taxon>
        <taxon>Pseudonocardiales</taxon>
        <taxon>Pseudonocardiaceae</taxon>
        <taxon>Saccharopolyspora</taxon>
    </lineage>
</organism>
<evidence type="ECO:0000256" key="1">
    <source>
        <dbReference type="SAM" id="MobiDB-lite"/>
    </source>
</evidence>
<dbReference type="Proteomes" id="UP000274515">
    <property type="component" value="Unassembled WGS sequence"/>
</dbReference>
<evidence type="ECO:0000313" key="3">
    <source>
        <dbReference type="Proteomes" id="UP000274515"/>
    </source>
</evidence>
<proteinExistence type="predicted"/>
<keyword evidence="3" id="KW-1185">Reference proteome</keyword>
<evidence type="ECO:0008006" key="4">
    <source>
        <dbReference type="Google" id="ProtNLM"/>
    </source>
</evidence>
<dbReference type="RefSeq" id="WP_125091200.1">
    <property type="nucleotide sequence ID" value="NZ_RSAA01000015.1"/>
</dbReference>
<comment type="caution">
    <text evidence="2">The sequence shown here is derived from an EMBL/GenBank/DDBJ whole genome shotgun (WGS) entry which is preliminary data.</text>
</comment>
<accession>A0A426JQD0</accession>
<name>A0A426JQD0_9PSEU</name>
<evidence type="ECO:0000313" key="2">
    <source>
        <dbReference type="EMBL" id="RRO15402.1"/>
    </source>
</evidence>
<dbReference type="EMBL" id="RSAA01000015">
    <property type="protein sequence ID" value="RRO15402.1"/>
    <property type="molecule type" value="Genomic_DNA"/>
</dbReference>
<feature type="region of interest" description="Disordered" evidence="1">
    <location>
        <begin position="1"/>
        <end position="30"/>
    </location>
</feature>
<dbReference type="Pfam" id="PF03995">
    <property type="entry name" value="Inhibitor_I36"/>
    <property type="match status" value="1"/>
</dbReference>
<protein>
    <recommendedName>
        <fullName evidence="4">Peptidase inhibitor family I36 protein</fullName>
    </recommendedName>
</protein>
<reference evidence="2 3" key="1">
    <citation type="submission" date="2018-11" db="EMBL/GenBank/DDBJ databases">
        <title>Saccharopolyspora rhizosphaerae sp. nov., an actinomycete isolated from rhizosphere soil in Thailand.</title>
        <authorList>
            <person name="Intra B."/>
            <person name="Euanorasetr J."/>
            <person name="Take A."/>
            <person name="Inahashi Y."/>
            <person name="Mori M."/>
            <person name="Panbangred W."/>
            <person name="Matsumoto A."/>
        </authorList>
    </citation>
    <scope>NUCLEOTIDE SEQUENCE [LARGE SCALE GENOMIC DNA]</scope>
    <source>
        <strain evidence="2 3">H219</strain>
    </source>
</reference>
<feature type="compositionally biased region" description="Basic and acidic residues" evidence="1">
    <location>
        <begin position="1"/>
        <end position="14"/>
    </location>
</feature>
<dbReference type="OrthoDB" id="5196292at2"/>
<dbReference type="AlphaFoldDB" id="A0A426JQD0"/>
<gene>
    <name evidence="2" type="ORF">EIL87_15155</name>
</gene>
<sequence>MTPHRTEFPSRERTSAMSSHALIRTPHGHSPTRRPLALGLVLSAALALTALLVGPPADADAPENRCPEGMFCVWPEAGFGGQPRELALRTTGIENCVTLETGGEVKSFANSTGRPVTVYQDPQCDEQAEFATHPTGSQTPQAGYVARAIKVWSH</sequence>